<protein>
    <submittedName>
        <fullName evidence="1">Transposase</fullName>
    </submittedName>
</protein>
<accession>A0ABV2N0D7</accession>
<keyword evidence="2" id="KW-1185">Reference proteome</keyword>
<evidence type="ECO:0000313" key="2">
    <source>
        <dbReference type="Proteomes" id="UP001549076"/>
    </source>
</evidence>
<dbReference type="SUPFAM" id="SSF48295">
    <property type="entry name" value="TrpR-like"/>
    <property type="match status" value="1"/>
</dbReference>
<comment type="caution">
    <text evidence="1">The sequence shown here is derived from an EMBL/GenBank/DDBJ whole genome shotgun (WGS) entry which is preliminary data.</text>
</comment>
<reference evidence="1 2" key="1">
    <citation type="submission" date="2024-06" db="EMBL/GenBank/DDBJ databases">
        <title>Genomic Encyclopedia of Type Strains, Phase IV (KMG-IV): sequencing the most valuable type-strain genomes for metagenomic binning, comparative biology and taxonomic classification.</title>
        <authorList>
            <person name="Goeker M."/>
        </authorList>
    </citation>
    <scope>NUCLEOTIDE SEQUENCE [LARGE SCALE GENOMIC DNA]</scope>
    <source>
        <strain evidence="1 2">DSM 27865</strain>
    </source>
</reference>
<proteinExistence type="predicted"/>
<evidence type="ECO:0000313" key="1">
    <source>
        <dbReference type="EMBL" id="MET3792519.1"/>
    </source>
</evidence>
<gene>
    <name evidence="1" type="ORF">ABID37_002736</name>
</gene>
<organism evidence="1 2">
    <name type="scientific">Aquamicrobium terrae</name>
    <dbReference type="NCBI Taxonomy" id="1324945"/>
    <lineage>
        <taxon>Bacteria</taxon>
        <taxon>Pseudomonadati</taxon>
        <taxon>Pseudomonadota</taxon>
        <taxon>Alphaproteobacteria</taxon>
        <taxon>Hyphomicrobiales</taxon>
        <taxon>Phyllobacteriaceae</taxon>
        <taxon>Aquamicrobium</taxon>
    </lineage>
</organism>
<dbReference type="InterPro" id="IPR010921">
    <property type="entry name" value="Trp_repressor/repl_initiator"/>
</dbReference>
<dbReference type="PANTHER" id="PTHR37936:SF3">
    <property type="entry name" value="TRANSPOSASE INSC FOR INSERTION ELEMENT IS2A-RELATED"/>
    <property type="match status" value="1"/>
</dbReference>
<sequence length="132" mass="14292">MSEAISATSSFHLIGADVERLERSPPRTHRAWSPDLKARIIEETFAPGANVLAIARSHDLAPSQLFAWRRKALASGMVTPLASEDSGAMRFTRFDAVRGNMVEIIVGDVVIRARSGVDAGHLAMVLRAVRSA</sequence>
<dbReference type="RefSeq" id="WP_354195601.1">
    <property type="nucleotide sequence ID" value="NZ_JBEPML010000008.1"/>
</dbReference>
<dbReference type="PANTHER" id="PTHR37936">
    <property type="entry name" value="TRANSPOSASE INSC FOR INSERTION ELEMENT IS2A-RELATED"/>
    <property type="match status" value="1"/>
</dbReference>
<dbReference type="EMBL" id="JBEPML010000008">
    <property type="protein sequence ID" value="MET3792519.1"/>
    <property type="molecule type" value="Genomic_DNA"/>
</dbReference>
<name>A0ABV2N0D7_9HYPH</name>
<dbReference type="InterPro" id="IPR002514">
    <property type="entry name" value="Transposase_8"/>
</dbReference>
<dbReference type="Pfam" id="PF01527">
    <property type="entry name" value="HTH_Tnp_1"/>
    <property type="match status" value="1"/>
</dbReference>
<dbReference type="Proteomes" id="UP001549076">
    <property type="component" value="Unassembled WGS sequence"/>
</dbReference>